<dbReference type="SUPFAM" id="SSF52540">
    <property type="entry name" value="P-loop containing nucleoside triphosphate hydrolases"/>
    <property type="match status" value="1"/>
</dbReference>
<dbReference type="InterPro" id="IPR027417">
    <property type="entry name" value="P-loop_NTPase"/>
</dbReference>
<proteinExistence type="predicted"/>
<sequence>MSKIELQERQDKKRQEMILNLGLPSILRVNEKERGMALPFQPLIMCFSNINYYVVVPVELKKQAILEDRLQILVNVTGAFRPGILTTLVGVSGAGKTTLMDVLAGRKMGGKRGALLFLVILKTKQRLPESLVIMSKLMSILPVSLFMNHLFTLHGSGYHHMSTWRLNE</sequence>
<gene>
    <name evidence="2" type="ORF">Taro_006240</name>
</gene>
<dbReference type="Proteomes" id="UP000652761">
    <property type="component" value="Unassembled WGS sequence"/>
</dbReference>
<dbReference type="Pfam" id="PF00005">
    <property type="entry name" value="ABC_tran"/>
    <property type="match status" value="1"/>
</dbReference>
<evidence type="ECO:0000313" key="2">
    <source>
        <dbReference type="EMBL" id="MQL73885.1"/>
    </source>
</evidence>
<name>A0A843TS46_COLES</name>
<dbReference type="Gene3D" id="3.40.50.300">
    <property type="entry name" value="P-loop containing nucleotide triphosphate hydrolases"/>
    <property type="match status" value="1"/>
</dbReference>
<dbReference type="AlphaFoldDB" id="A0A843TS46"/>
<keyword evidence="3" id="KW-1185">Reference proteome</keyword>
<dbReference type="PANTHER" id="PTHR48040">
    <property type="entry name" value="PLEIOTROPIC DRUG RESISTANCE PROTEIN 1-LIKE ISOFORM X1"/>
    <property type="match status" value="1"/>
</dbReference>
<dbReference type="InterPro" id="IPR003439">
    <property type="entry name" value="ABC_transporter-like_ATP-bd"/>
</dbReference>
<dbReference type="GO" id="GO:0016887">
    <property type="term" value="F:ATP hydrolysis activity"/>
    <property type="evidence" value="ECO:0007669"/>
    <property type="project" value="InterPro"/>
</dbReference>
<dbReference type="GO" id="GO:0005524">
    <property type="term" value="F:ATP binding"/>
    <property type="evidence" value="ECO:0007669"/>
    <property type="project" value="InterPro"/>
</dbReference>
<accession>A0A843TS46</accession>
<dbReference type="EMBL" id="NMUH01000182">
    <property type="protein sequence ID" value="MQL73885.1"/>
    <property type="molecule type" value="Genomic_DNA"/>
</dbReference>
<reference evidence="2" key="1">
    <citation type="submission" date="2017-07" db="EMBL/GenBank/DDBJ databases">
        <title>Taro Niue Genome Assembly and Annotation.</title>
        <authorList>
            <person name="Atibalentja N."/>
            <person name="Keating K."/>
            <person name="Fields C.J."/>
        </authorList>
    </citation>
    <scope>NUCLEOTIDE SEQUENCE</scope>
    <source>
        <strain evidence="2">Niue_2</strain>
        <tissue evidence="2">Leaf</tissue>
    </source>
</reference>
<comment type="caution">
    <text evidence="2">The sequence shown here is derived from an EMBL/GenBank/DDBJ whole genome shotgun (WGS) entry which is preliminary data.</text>
</comment>
<evidence type="ECO:0000259" key="1">
    <source>
        <dbReference type="Pfam" id="PF00005"/>
    </source>
</evidence>
<dbReference type="PANTHER" id="PTHR48040:SF12">
    <property type="entry name" value="ABC TRANSPORTER G FAMILY MEMBER 32-LIKE ISOFORM X1"/>
    <property type="match status" value="1"/>
</dbReference>
<protein>
    <recommendedName>
        <fullName evidence="1">ABC transporter domain-containing protein</fullName>
    </recommendedName>
</protein>
<evidence type="ECO:0000313" key="3">
    <source>
        <dbReference type="Proteomes" id="UP000652761"/>
    </source>
</evidence>
<feature type="domain" description="ABC transporter" evidence="1">
    <location>
        <begin position="75"/>
        <end position="111"/>
    </location>
</feature>
<organism evidence="2 3">
    <name type="scientific">Colocasia esculenta</name>
    <name type="common">Wild taro</name>
    <name type="synonym">Arum esculentum</name>
    <dbReference type="NCBI Taxonomy" id="4460"/>
    <lineage>
        <taxon>Eukaryota</taxon>
        <taxon>Viridiplantae</taxon>
        <taxon>Streptophyta</taxon>
        <taxon>Embryophyta</taxon>
        <taxon>Tracheophyta</taxon>
        <taxon>Spermatophyta</taxon>
        <taxon>Magnoliopsida</taxon>
        <taxon>Liliopsida</taxon>
        <taxon>Araceae</taxon>
        <taxon>Aroideae</taxon>
        <taxon>Colocasieae</taxon>
        <taxon>Colocasia</taxon>
    </lineage>
</organism>
<dbReference type="OrthoDB" id="66620at2759"/>